<dbReference type="Proteomes" id="UP000199492">
    <property type="component" value="Unassembled WGS sequence"/>
</dbReference>
<evidence type="ECO:0000256" key="2">
    <source>
        <dbReference type="ARBA" id="ARBA00022679"/>
    </source>
</evidence>
<feature type="domain" description="4'-phosphopantetheinyl transferase N-terminal" evidence="4">
    <location>
        <begin position="50"/>
        <end position="127"/>
    </location>
</feature>
<dbReference type="Pfam" id="PF01648">
    <property type="entry name" value="ACPS"/>
    <property type="match status" value="1"/>
</dbReference>
<evidence type="ECO:0000313" key="6">
    <source>
        <dbReference type="Proteomes" id="UP000199492"/>
    </source>
</evidence>
<name>A0A1G8LC96_9FLAO</name>
<dbReference type="GO" id="GO:0019878">
    <property type="term" value="P:lysine biosynthetic process via aminoadipic acid"/>
    <property type="evidence" value="ECO:0007669"/>
    <property type="project" value="TreeGrafter"/>
</dbReference>
<dbReference type="RefSeq" id="WP_092470907.1">
    <property type="nucleotide sequence ID" value="NZ_FNCZ01000012.1"/>
</dbReference>
<keyword evidence="2 5" id="KW-0808">Transferase</keyword>
<dbReference type="GO" id="GO:0008897">
    <property type="term" value="F:holo-[acyl-carrier-protein] synthase activity"/>
    <property type="evidence" value="ECO:0007669"/>
    <property type="project" value="InterPro"/>
</dbReference>
<dbReference type="AlphaFoldDB" id="A0A1G8LC96"/>
<organism evidence="5 6">
    <name type="scientific">Winogradskyella thalassocola</name>
    <dbReference type="NCBI Taxonomy" id="262004"/>
    <lineage>
        <taxon>Bacteria</taxon>
        <taxon>Pseudomonadati</taxon>
        <taxon>Bacteroidota</taxon>
        <taxon>Flavobacteriia</taxon>
        <taxon>Flavobacteriales</taxon>
        <taxon>Flavobacteriaceae</taxon>
        <taxon>Winogradskyella</taxon>
    </lineage>
</organism>
<evidence type="ECO:0000256" key="1">
    <source>
        <dbReference type="ARBA" id="ARBA00010990"/>
    </source>
</evidence>
<dbReference type="SUPFAM" id="SSF56214">
    <property type="entry name" value="4'-phosphopantetheinyl transferase"/>
    <property type="match status" value="2"/>
</dbReference>
<dbReference type="GO" id="GO:0005829">
    <property type="term" value="C:cytosol"/>
    <property type="evidence" value="ECO:0007669"/>
    <property type="project" value="TreeGrafter"/>
</dbReference>
<dbReference type="PANTHER" id="PTHR12215">
    <property type="entry name" value="PHOSPHOPANTETHEINE TRANSFERASE"/>
    <property type="match status" value="1"/>
</dbReference>
<evidence type="ECO:0000313" key="5">
    <source>
        <dbReference type="EMBL" id="SDI53358.1"/>
    </source>
</evidence>
<dbReference type="Gene3D" id="3.90.470.20">
    <property type="entry name" value="4'-phosphopantetheinyl transferase domain"/>
    <property type="match status" value="2"/>
</dbReference>
<dbReference type="InterPro" id="IPR050559">
    <property type="entry name" value="P-Pant_transferase_sf"/>
</dbReference>
<comment type="similarity">
    <text evidence="1">Belongs to the P-Pant transferase superfamily. Gsp/Sfp/HetI/AcpT family.</text>
</comment>
<dbReference type="InterPro" id="IPR055066">
    <property type="entry name" value="AASDHPPT_N"/>
</dbReference>
<dbReference type="STRING" id="262004.SAMN04489796_11292"/>
<proteinExistence type="inferred from homology"/>
<dbReference type="OrthoDB" id="9808281at2"/>
<gene>
    <name evidence="5" type="ORF">SAMN04489796_11292</name>
</gene>
<dbReference type="GO" id="GO:0000287">
    <property type="term" value="F:magnesium ion binding"/>
    <property type="evidence" value="ECO:0007669"/>
    <property type="project" value="InterPro"/>
</dbReference>
<accession>A0A1G8LC96</accession>
<evidence type="ECO:0000259" key="4">
    <source>
        <dbReference type="Pfam" id="PF22624"/>
    </source>
</evidence>
<dbReference type="Pfam" id="PF22624">
    <property type="entry name" value="AASDHPPT_N"/>
    <property type="match status" value="1"/>
</dbReference>
<feature type="domain" description="4'-phosphopantetheinyl transferase" evidence="3">
    <location>
        <begin position="133"/>
        <end position="205"/>
    </location>
</feature>
<dbReference type="InterPro" id="IPR037143">
    <property type="entry name" value="4-PPantetheinyl_Trfase_dom_sf"/>
</dbReference>
<keyword evidence="6" id="KW-1185">Reference proteome</keyword>
<evidence type="ECO:0000259" key="3">
    <source>
        <dbReference type="Pfam" id="PF01648"/>
    </source>
</evidence>
<dbReference type="PANTHER" id="PTHR12215:SF10">
    <property type="entry name" value="L-AMINOADIPATE-SEMIALDEHYDE DEHYDROGENASE-PHOSPHOPANTETHEINYL TRANSFERASE"/>
    <property type="match status" value="1"/>
</dbReference>
<dbReference type="InterPro" id="IPR008278">
    <property type="entry name" value="4-PPantetheinyl_Trfase_dom"/>
</dbReference>
<reference evidence="6" key="1">
    <citation type="submission" date="2016-10" db="EMBL/GenBank/DDBJ databases">
        <authorList>
            <person name="Varghese N."/>
            <person name="Submissions S."/>
        </authorList>
    </citation>
    <scope>NUCLEOTIDE SEQUENCE [LARGE SCALE GENOMIC DNA]</scope>
    <source>
        <strain evidence="6">DSM 15363</strain>
    </source>
</reference>
<sequence length="258" mass="30058">MENNNSKCNIFSKTSEIFDFNIDEENNTDSYIKLFKIELSKYYGIVDILLKRLTISEIQRAERYRDVKDKKRFVICRSILKYVLAKEKQIHISEVQFEKNSNHKPYLKADKALFFNVSHAGDFALIAIGNCELGVDVEYINPQFEYEEILPIVFSAEEINFIHNSEFQRHTFYKFWTRKEAIVKATGKGIDDEFLKIPVRDGSHLVSSSLVQDFKNVNVYSFNLNASYIGSIAITEQYKILHFYPPPKPEALITLLKV</sequence>
<protein>
    <submittedName>
        <fullName evidence="5">4'-phosphopantetheinyl transferase</fullName>
    </submittedName>
</protein>
<dbReference type="EMBL" id="FNCZ01000012">
    <property type="protein sequence ID" value="SDI53358.1"/>
    <property type="molecule type" value="Genomic_DNA"/>
</dbReference>